<protein>
    <submittedName>
        <fullName evidence="1">Uncharacterized protein</fullName>
    </submittedName>
</protein>
<reference evidence="1 2" key="1">
    <citation type="journal article" date="2008" name="Proc. Natl. Acad. Sci. U.S.A.">
        <title>Niche adaptation and genome expansion in the chlorophyll d-producing cyanobacterium Acaryochloris marina.</title>
        <authorList>
            <person name="Swingley W.D."/>
            <person name="Chen M."/>
            <person name="Cheung P.C."/>
            <person name="Conrad A.L."/>
            <person name="Dejesa L.C."/>
            <person name="Hao J."/>
            <person name="Honchak B.M."/>
            <person name="Karbach L.E."/>
            <person name="Kurdoglu A."/>
            <person name="Lahiri S."/>
            <person name="Mastrian S.D."/>
            <person name="Miyashita H."/>
            <person name="Page L."/>
            <person name="Ramakrishna P."/>
            <person name="Satoh S."/>
            <person name="Sattley W.M."/>
            <person name="Shimada Y."/>
            <person name="Taylor H.L."/>
            <person name="Tomo T."/>
            <person name="Tsuchiya T."/>
            <person name="Wang Z.T."/>
            <person name="Raymond J."/>
            <person name="Mimuro M."/>
            <person name="Blankenship R.E."/>
            <person name="Touchman J.W."/>
        </authorList>
    </citation>
    <scope>NUCLEOTIDE SEQUENCE [LARGE SCALE GENOMIC DNA]</scope>
    <source>
        <strain evidence="2">MBIC 11017</strain>
        <plasmid evidence="2">Plasmid pREB6</plasmid>
    </source>
</reference>
<dbReference type="AlphaFoldDB" id="A8ZPU1"/>
<accession>A8ZPU1</accession>
<gene>
    <name evidence="1" type="ordered locus">AM1_F0148</name>
</gene>
<proteinExistence type="predicted"/>
<dbReference type="RefSeq" id="WP_012168211.1">
    <property type="nucleotide sequence ID" value="NC_009931.1"/>
</dbReference>
<name>A8ZPU1_ACAM1</name>
<keyword evidence="1" id="KW-0614">Plasmid</keyword>
<sequence>MPKLFTPEKIEVISQLRPEIQQLRERYPFTFAEYAETILAGQTDPFPPGHQFEQFAVYYGDTARRPGYLFMDGKATIDFVEPIDTGVIQARGNWDWVYFQVEGYVLLNRIEQAALPQMPTLDELANMVAAATE</sequence>
<organism evidence="1 2">
    <name type="scientific">Acaryochloris marina (strain MBIC 11017)</name>
    <dbReference type="NCBI Taxonomy" id="329726"/>
    <lineage>
        <taxon>Bacteria</taxon>
        <taxon>Bacillati</taxon>
        <taxon>Cyanobacteriota</taxon>
        <taxon>Cyanophyceae</taxon>
        <taxon>Acaryochloridales</taxon>
        <taxon>Acaryochloridaceae</taxon>
        <taxon>Acaryochloris</taxon>
    </lineage>
</organism>
<keyword evidence="2" id="KW-1185">Reference proteome</keyword>
<geneLocation type="plasmid" evidence="1 2">
    <name>pREB6</name>
</geneLocation>
<dbReference type="EMBL" id="CP000843">
    <property type="protein sequence ID" value="ABW33037.1"/>
    <property type="molecule type" value="Genomic_DNA"/>
</dbReference>
<dbReference type="KEGG" id="amr:AM1_F0148"/>
<dbReference type="Proteomes" id="UP000000268">
    <property type="component" value="Plasmid pREB6"/>
</dbReference>
<evidence type="ECO:0000313" key="2">
    <source>
        <dbReference type="Proteomes" id="UP000000268"/>
    </source>
</evidence>
<evidence type="ECO:0000313" key="1">
    <source>
        <dbReference type="EMBL" id="ABW33037.1"/>
    </source>
</evidence>
<dbReference type="HOGENOM" id="CLU_1902067_0_0_3"/>